<dbReference type="GO" id="GO:0060271">
    <property type="term" value="P:cilium assembly"/>
    <property type="evidence" value="ECO:0007669"/>
    <property type="project" value="TreeGrafter"/>
</dbReference>
<feature type="domain" description="CCDC113/CCDC96 coiled-coil" evidence="6">
    <location>
        <begin position="397"/>
        <end position="571"/>
    </location>
</feature>
<comment type="subcellular location">
    <subcellularLocation>
        <location evidence="1">Cell projection</location>
        <location evidence="1">Cilium</location>
    </subcellularLocation>
</comment>
<proteinExistence type="predicted"/>
<comment type="caution">
    <text evidence="7">The sequence shown here is derived from an EMBL/GenBank/DDBJ whole genome shotgun (WGS) entry which is preliminary data.</text>
</comment>
<dbReference type="Proteomes" id="UP000625711">
    <property type="component" value="Unassembled WGS sequence"/>
</dbReference>
<keyword evidence="3" id="KW-0966">Cell projection</keyword>
<name>A0A834MK45_RHYFE</name>
<evidence type="ECO:0000256" key="1">
    <source>
        <dbReference type="ARBA" id="ARBA00004138"/>
    </source>
</evidence>
<dbReference type="OrthoDB" id="10254794at2759"/>
<dbReference type="InterPro" id="IPR025254">
    <property type="entry name" value="CCDC113/CCDC96_CC"/>
</dbReference>
<feature type="coiled-coil region" evidence="4">
    <location>
        <begin position="340"/>
        <end position="367"/>
    </location>
</feature>
<evidence type="ECO:0000256" key="5">
    <source>
        <dbReference type="SAM" id="MobiDB-lite"/>
    </source>
</evidence>
<feature type="coiled-coil region" evidence="4">
    <location>
        <begin position="539"/>
        <end position="566"/>
    </location>
</feature>
<protein>
    <recommendedName>
        <fullName evidence="6">CCDC113/CCDC96 coiled-coil domain-containing protein</fullName>
    </recommendedName>
</protein>
<organism evidence="7 8">
    <name type="scientific">Rhynchophorus ferrugineus</name>
    <name type="common">Red palm weevil</name>
    <name type="synonym">Curculio ferrugineus</name>
    <dbReference type="NCBI Taxonomy" id="354439"/>
    <lineage>
        <taxon>Eukaryota</taxon>
        <taxon>Metazoa</taxon>
        <taxon>Ecdysozoa</taxon>
        <taxon>Arthropoda</taxon>
        <taxon>Hexapoda</taxon>
        <taxon>Insecta</taxon>
        <taxon>Pterygota</taxon>
        <taxon>Neoptera</taxon>
        <taxon>Endopterygota</taxon>
        <taxon>Coleoptera</taxon>
        <taxon>Polyphaga</taxon>
        <taxon>Cucujiformia</taxon>
        <taxon>Curculionidae</taxon>
        <taxon>Dryophthorinae</taxon>
        <taxon>Rhynchophorus</taxon>
    </lineage>
</organism>
<evidence type="ECO:0000256" key="2">
    <source>
        <dbReference type="ARBA" id="ARBA00023054"/>
    </source>
</evidence>
<evidence type="ECO:0000256" key="3">
    <source>
        <dbReference type="ARBA" id="ARBA00023273"/>
    </source>
</evidence>
<keyword evidence="2 4" id="KW-0175">Coiled coil</keyword>
<feature type="compositionally biased region" description="Basic and acidic residues" evidence="5">
    <location>
        <begin position="56"/>
        <end position="71"/>
    </location>
</feature>
<accession>A0A834MK45</accession>
<evidence type="ECO:0000313" key="7">
    <source>
        <dbReference type="EMBL" id="KAF7286121.1"/>
    </source>
</evidence>
<feature type="compositionally biased region" description="Basic and acidic residues" evidence="5">
    <location>
        <begin position="77"/>
        <end position="87"/>
    </location>
</feature>
<dbReference type="AlphaFoldDB" id="A0A834MK45"/>
<evidence type="ECO:0000256" key="4">
    <source>
        <dbReference type="SAM" id="Coils"/>
    </source>
</evidence>
<reference evidence="7" key="1">
    <citation type="submission" date="2020-08" db="EMBL/GenBank/DDBJ databases">
        <title>Genome sequencing and assembly of the red palm weevil Rhynchophorus ferrugineus.</title>
        <authorList>
            <person name="Dias G.B."/>
            <person name="Bergman C.M."/>
            <person name="Manee M."/>
        </authorList>
    </citation>
    <scope>NUCLEOTIDE SEQUENCE</scope>
    <source>
        <strain evidence="7">AA-2017</strain>
        <tissue evidence="7">Whole larva</tissue>
    </source>
</reference>
<evidence type="ECO:0000259" key="6">
    <source>
        <dbReference type="Pfam" id="PF13870"/>
    </source>
</evidence>
<keyword evidence="8" id="KW-1185">Reference proteome</keyword>
<feature type="region of interest" description="Disordered" evidence="5">
    <location>
        <begin position="1"/>
        <end position="27"/>
    </location>
</feature>
<dbReference type="PANTHER" id="PTHR15654">
    <property type="entry name" value="COILED-COIL DOMAIN-CONTAINING PROTEIN 113-RELATED"/>
    <property type="match status" value="1"/>
</dbReference>
<dbReference type="Pfam" id="PF13870">
    <property type="entry name" value="CCDC113_CCDC96_CC"/>
    <property type="match status" value="1"/>
</dbReference>
<evidence type="ECO:0000313" key="8">
    <source>
        <dbReference type="Proteomes" id="UP000625711"/>
    </source>
</evidence>
<feature type="region of interest" description="Disordered" evidence="5">
    <location>
        <begin position="51"/>
        <end position="87"/>
    </location>
</feature>
<sequence>MSEEENVDEITNTQEDKEINNKETVQTVEPKKIEADFKTEDFIVTDFEDDNVTEGFDSHGRRRTSSEEKLHKTINGEVDHEKAQPVKGKAIQDADELKSDFFEKVVDVDAEKKKVITEITGMTTEPEETGEKLQPSASVRFAEETPMETISKRSSESVNTIEEKMTTESRMRSKSIDTAALIGSSINISSPEEQNKMMQSMDTKRKSRKSSDNFAPRIMTVSAEDIYESFDMSRDTHEIFFGDIPEEEEEEIVEEEEKRSILDRTPFYEKHDKLVAEIAMAKIKNYILHKKLSMYFKKKKMDDVTKEADVSYDNVSKYFIKLEAYGKLIELVKDQKTTISGELELTRKEKEQKAKELDELFIKMQSREGDVGYGLIYSKTGNAIPEKHVERLLSRQSKQMNQVSSMRLNYIKLKGMVQEKLDAMDALDEIAPGLLLADYEQLKIDNRSQADKIEEKDEELTRLRVKCANSIQVLAHLREKSAALDNDLADLTWDRSNIEREYQEARTRLNILKQSRDFYRNGISKLRDSSGLLTQPTLLRDMEHAIKSVEKESQHLQHIKDEYRKRAKNIKVIRKKIENVVEMRKHSFKRSTMRLRSNVKVRSSLANIKPMLYKSRPTLYIPTIDNSVFDELKTLPPKVTFYRSGKNTYITKRKGG</sequence>
<gene>
    <name evidence="7" type="ORF">GWI33_007766</name>
</gene>
<dbReference type="GO" id="GO:0036064">
    <property type="term" value="C:ciliary basal body"/>
    <property type="evidence" value="ECO:0007669"/>
    <property type="project" value="TreeGrafter"/>
</dbReference>
<dbReference type="InterPro" id="IPR051885">
    <property type="entry name" value="CC_CF"/>
</dbReference>
<feature type="coiled-coil region" evidence="4">
    <location>
        <begin position="439"/>
        <end position="515"/>
    </location>
</feature>
<dbReference type="EMBL" id="JAACXV010000037">
    <property type="protein sequence ID" value="KAF7286121.1"/>
    <property type="molecule type" value="Genomic_DNA"/>
</dbReference>
<dbReference type="PANTHER" id="PTHR15654:SF1">
    <property type="entry name" value="COILED-COIL DOMAIN-CONTAINING PROTEIN 96"/>
    <property type="match status" value="1"/>
</dbReference>
<dbReference type="GO" id="GO:0005930">
    <property type="term" value="C:axoneme"/>
    <property type="evidence" value="ECO:0007669"/>
    <property type="project" value="TreeGrafter"/>
</dbReference>